<dbReference type="Pfam" id="PF02342">
    <property type="entry name" value="TerD"/>
    <property type="match status" value="1"/>
</dbReference>
<evidence type="ECO:0000313" key="4">
    <source>
        <dbReference type="Proteomes" id="UP000286931"/>
    </source>
</evidence>
<reference evidence="3 4" key="1">
    <citation type="submission" date="2018-12" db="EMBL/GenBank/DDBJ databases">
        <title>Draft genome sequence of Embleya hyalina NBRC 13850T.</title>
        <authorList>
            <person name="Komaki H."/>
            <person name="Hosoyama A."/>
            <person name="Kimura A."/>
            <person name="Ichikawa N."/>
            <person name="Tamura T."/>
        </authorList>
    </citation>
    <scope>NUCLEOTIDE SEQUENCE [LARGE SCALE GENOMIC DNA]</scope>
    <source>
        <strain evidence="3 4">NBRC 13850</strain>
    </source>
</reference>
<dbReference type="PANTHER" id="PTHR32097:SF17">
    <property type="entry name" value="CAMP-BINDING PROTEIN 1-RELATED"/>
    <property type="match status" value="1"/>
</dbReference>
<accession>A0A401YPI7</accession>
<dbReference type="Proteomes" id="UP000286931">
    <property type="component" value="Unassembled WGS sequence"/>
</dbReference>
<protein>
    <recommendedName>
        <fullName evidence="2">TerD domain-containing protein</fullName>
    </recommendedName>
</protein>
<dbReference type="CDD" id="cd06974">
    <property type="entry name" value="TerD_like"/>
    <property type="match status" value="1"/>
</dbReference>
<dbReference type="OrthoDB" id="4290369at2"/>
<dbReference type="EMBL" id="BIFH01000020">
    <property type="protein sequence ID" value="GCD96502.1"/>
    <property type="molecule type" value="Genomic_DNA"/>
</dbReference>
<gene>
    <name evidence="3" type="ORF">EHYA_04189</name>
</gene>
<sequence>MRTFAMGEKTRLDESAIRVEFDVSGEGLAAYCFSLGTADLDVVCTARPASLTSAVALVAGGTGIAEFHVDLSAVDDAVDRLVFAIGAREPGFGAGSHLRLLGADGEIGRFVLPVGESTRERALILAEVYRRDGWRFGAVGQGYEAGLDQLVRDLGAEPDQALFTAAVMADPVVPDAAAHVEPAPEPAGGSEAEPARVSEAEPAVDPEPAPEPEVGSEAEPAPAASADVVPEPPLQAEQLPEPQAAPDPDPDPDPADAAPLSPRPAPAVEYEGRGDRVLSIERPVDAGPFLIELEARGTENFVVWTLDADLETDKLLANTIGTHRSRALVDERGTRTSRLKIEADGAWTVRLLTPEAARPLTDRLEGTGPETVRWAGPRTVVAMTHAGGSNFIVGTFTEHGGDEAYLGTLANVIGDYEGESILPKGPCLIEIEADGAWTLATIPD</sequence>
<keyword evidence="4" id="KW-1185">Reference proteome</keyword>
<evidence type="ECO:0000313" key="3">
    <source>
        <dbReference type="EMBL" id="GCD96502.1"/>
    </source>
</evidence>
<evidence type="ECO:0000259" key="2">
    <source>
        <dbReference type="Pfam" id="PF02342"/>
    </source>
</evidence>
<evidence type="ECO:0000256" key="1">
    <source>
        <dbReference type="SAM" id="MobiDB-lite"/>
    </source>
</evidence>
<feature type="domain" description="TerD" evidence="2">
    <location>
        <begin position="65"/>
        <end position="153"/>
    </location>
</feature>
<name>A0A401YPI7_9ACTN</name>
<dbReference type="PANTHER" id="PTHR32097">
    <property type="entry name" value="CAMP-BINDING PROTEIN 1-RELATED"/>
    <property type="match status" value="1"/>
</dbReference>
<feature type="compositionally biased region" description="Low complexity" evidence="1">
    <location>
        <begin position="217"/>
        <end position="246"/>
    </location>
</feature>
<dbReference type="Gene3D" id="2.60.60.30">
    <property type="entry name" value="sav2460 like domains"/>
    <property type="match status" value="1"/>
</dbReference>
<organism evidence="3 4">
    <name type="scientific">Embleya hyalina</name>
    <dbReference type="NCBI Taxonomy" id="516124"/>
    <lineage>
        <taxon>Bacteria</taxon>
        <taxon>Bacillati</taxon>
        <taxon>Actinomycetota</taxon>
        <taxon>Actinomycetes</taxon>
        <taxon>Kitasatosporales</taxon>
        <taxon>Streptomycetaceae</taxon>
        <taxon>Embleya</taxon>
    </lineage>
</organism>
<feature type="region of interest" description="Disordered" evidence="1">
    <location>
        <begin position="179"/>
        <end position="274"/>
    </location>
</feature>
<dbReference type="RefSeq" id="WP_126638532.1">
    <property type="nucleotide sequence ID" value="NZ_BIFH01000020.1"/>
</dbReference>
<dbReference type="AlphaFoldDB" id="A0A401YPI7"/>
<proteinExistence type="predicted"/>
<dbReference type="InterPro" id="IPR051324">
    <property type="entry name" value="Stress/Tellurium_Resist"/>
</dbReference>
<comment type="caution">
    <text evidence="3">The sequence shown here is derived from an EMBL/GenBank/DDBJ whole genome shotgun (WGS) entry which is preliminary data.</text>
</comment>
<dbReference type="InterPro" id="IPR003325">
    <property type="entry name" value="TerD"/>
</dbReference>
<feature type="compositionally biased region" description="Acidic residues" evidence="1">
    <location>
        <begin position="202"/>
        <end position="216"/>
    </location>
</feature>